<dbReference type="VEuPathDB" id="VectorBase:FBgn0035111"/>
<feature type="domain" description="RNB" evidence="4">
    <location>
        <begin position="560"/>
        <end position="911"/>
    </location>
</feature>
<feature type="compositionally biased region" description="Polar residues" evidence="3">
    <location>
        <begin position="366"/>
        <end position="379"/>
    </location>
</feature>
<dbReference type="InterPro" id="IPR050180">
    <property type="entry name" value="RNR_Ribonuclease"/>
</dbReference>
<dbReference type="GO" id="GO:0003723">
    <property type="term" value="F:RNA binding"/>
    <property type="evidence" value="ECO:0007669"/>
    <property type="project" value="InterPro"/>
</dbReference>
<name>Q6AWL1_DROME</name>
<comment type="similarity">
    <text evidence="1">Belongs to the RNR ribonuclease family.</text>
</comment>
<keyword evidence="2" id="KW-0175">Coiled coil</keyword>
<dbReference type="InterPro" id="IPR001900">
    <property type="entry name" value="RNase_II/R"/>
</dbReference>
<feature type="region of interest" description="Disordered" evidence="3">
    <location>
        <begin position="203"/>
        <end position="258"/>
    </location>
</feature>
<dbReference type="EMBL" id="BT015237">
    <property type="protein sequence ID" value="AAT94466.1"/>
    <property type="molecule type" value="mRNA"/>
</dbReference>
<organism evidence="5">
    <name type="scientific">Drosophila melanogaster</name>
    <name type="common">Fruit fly</name>
    <dbReference type="NCBI Taxonomy" id="7227"/>
    <lineage>
        <taxon>Eukaryota</taxon>
        <taxon>Metazoa</taxon>
        <taxon>Ecdysozoa</taxon>
        <taxon>Arthropoda</taxon>
        <taxon>Hexapoda</taxon>
        <taxon>Insecta</taxon>
        <taxon>Pterygota</taxon>
        <taxon>Neoptera</taxon>
        <taxon>Endopterygota</taxon>
        <taxon>Diptera</taxon>
        <taxon>Brachycera</taxon>
        <taxon>Muscomorpha</taxon>
        <taxon>Ephydroidea</taxon>
        <taxon>Drosophilidae</taxon>
        <taxon>Drosophila</taxon>
        <taxon>Sophophora</taxon>
    </lineage>
</organism>
<dbReference type="PROSITE" id="PS01175">
    <property type="entry name" value="RIBONUCLEASE_II"/>
    <property type="match status" value="1"/>
</dbReference>
<proteinExistence type="evidence at transcript level"/>
<feature type="compositionally biased region" description="Polar residues" evidence="3">
    <location>
        <begin position="82"/>
        <end position="95"/>
    </location>
</feature>
<dbReference type="PANTHER" id="PTHR23355:SF9">
    <property type="entry name" value="DIS3-LIKE EXONUCLEASE 2"/>
    <property type="match status" value="1"/>
</dbReference>
<evidence type="ECO:0000256" key="2">
    <source>
        <dbReference type="SAM" id="Coils"/>
    </source>
</evidence>
<dbReference type="SUPFAM" id="SSF50249">
    <property type="entry name" value="Nucleic acid-binding proteins"/>
    <property type="match status" value="1"/>
</dbReference>
<dbReference type="SMART" id="SM00955">
    <property type="entry name" value="RNB"/>
    <property type="match status" value="1"/>
</dbReference>
<evidence type="ECO:0000313" key="5">
    <source>
        <dbReference type="EMBL" id="AAT94466.1"/>
    </source>
</evidence>
<evidence type="ECO:0000256" key="1">
    <source>
        <dbReference type="RuleBase" id="RU003901"/>
    </source>
</evidence>
<protein>
    <submittedName>
        <fullName evidence="5">RE03681p</fullName>
    </submittedName>
</protein>
<dbReference type="PANTHER" id="PTHR23355">
    <property type="entry name" value="RIBONUCLEASE"/>
    <property type="match status" value="1"/>
</dbReference>
<feature type="region of interest" description="Disordered" evidence="3">
    <location>
        <begin position="72"/>
        <end position="96"/>
    </location>
</feature>
<dbReference type="AlphaFoldDB" id="Q6AWL1"/>
<dbReference type="Pfam" id="PF00773">
    <property type="entry name" value="RNB"/>
    <property type="match status" value="1"/>
</dbReference>
<dbReference type="InterPro" id="IPR041505">
    <property type="entry name" value="Dis3_CSD2"/>
</dbReference>
<reference evidence="5" key="1">
    <citation type="submission" date="2004-08" db="EMBL/GenBank/DDBJ databases">
        <authorList>
            <person name="Stapleton M."/>
            <person name="Carlson J."/>
            <person name="Chavez C."/>
            <person name="Frise E."/>
            <person name="George R."/>
            <person name="Pacleb J."/>
            <person name="Park S."/>
            <person name="Wan K."/>
            <person name="Yu C."/>
            <person name="Rubin G.M."/>
            <person name="Celniker S."/>
        </authorList>
    </citation>
    <scope>NUCLEOTIDE SEQUENCE</scope>
    <source>
        <strain evidence="5">Berkeley</strain>
    </source>
</reference>
<feature type="compositionally biased region" description="Acidic residues" evidence="3">
    <location>
        <begin position="391"/>
        <end position="400"/>
    </location>
</feature>
<dbReference type="OrthoDB" id="372421at2759"/>
<dbReference type="InterPro" id="IPR012340">
    <property type="entry name" value="NA-bd_OB-fold"/>
</dbReference>
<dbReference type="GO" id="GO:0004540">
    <property type="term" value="F:RNA nuclease activity"/>
    <property type="evidence" value="ECO:0007669"/>
    <property type="project" value="InterPro"/>
</dbReference>
<feature type="region of interest" description="Disordered" evidence="3">
    <location>
        <begin position="365"/>
        <end position="411"/>
    </location>
</feature>
<dbReference type="Pfam" id="PF17849">
    <property type="entry name" value="OB_Dis3"/>
    <property type="match status" value="1"/>
</dbReference>
<dbReference type="ExpressionAtlas" id="Q6AWL1">
    <property type="expression patterns" value="baseline and differential"/>
</dbReference>
<accession>Q6AWL1</accession>
<feature type="coiled-coil region" evidence="2">
    <location>
        <begin position="147"/>
        <end position="174"/>
    </location>
</feature>
<evidence type="ECO:0000259" key="4">
    <source>
        <dbReference type="SMART" id="SM00955"/>
    </source>
</evidence>
<evidence type="ECO:0000256" key="3">
    <source>
        <dbReference type="SAM" id="MobiDB-lite"/>
    </source>
</evidence>
<feature type="compositionally biased region" description="Polar residues" evidence="3">
    <location>
        <begin position="221"/>
        <end position="234"/>
    </location>
</feature>
<dbReference type="InterPro" id="IPR022966">
    <property type="entry name" value="RNase_II/R_CS"/>
</dbReference>
<sequence>MPYPLYPAHSQVMSETSSVNVDADRDCRRIEGLRQRSQRLAARLQQMQREMESNASSKDLSANNAVIPLQPLMRWAEPRPHPNQSQPSARSNSRQAIPYGVPVSTPAPVAMQLPYHVAFASYQATMQIPCLQPLSHLHVVSSPSHRLIAKKKSKRALRNEVEALQDMVKHLSHLSPDVNAYACQLIRKNEILSQLEWSQTRSEAHPQQVGYQGRHRHDSEVSATNNGSHVQQQPKLGRRQRNSKKNDGSGSNGTQSQKTELEAMRSYINKIVQRHVGMDHQLSEDLIFKGNFSDLEAHAQRLVAAGYGRIVEEEIRVNRKNNRQAFIIMSTDREALERDGIVLLPVARRYAFDGDKVRAFVLNPGAQGSSKTAEPSSGEISGGKPSLSLADGEELSDDTESQGSESDTDNVVVISSDNCPKAFVIAITKRTELHQIVGTISFTNPTKLCDDQLFYKFRPYDLRVPMVYVPKDACAAHIGNKQQIDVSGLLYLAHILETDCNGHCIAELIQPVGRVGNLDDELKAILFHNGLRDIKPFEQRFIDIYSQPPPPISQEDLRQRKDLRKMCIFTIDPMTARDLDDAVSIEKLGDNEYEIGVHISDVSHFLIEDNELDNIVKERSTSIYLANEVIHMLPQSLCMRCSLLPGQDKFAFSVFWRMNGKGVMLQKKPEFCRTVINSCSQFAYEHAQKIIDNPNERFTENDFPTILNGFNPDDIRNRVLWLHDIASSIRKTRLDNGALTINNAKLRFLLDPITGEPLSFEVEKQREANRLIEEFMLLANQAVARFIHDSFPDIAVLRNHPPPLIKSLKALREKLLALGFELDYSSSKALQESMVRLCNEAPNPVAMNACLSQLLMKPMARATYFCSEGKSEPADLWHYALSIPIYTHFTSPIRRYPDILVHRLLAAALKYCTPPKRTPDDLHTLTKLANERKYNAKKAGEDSGNLYFKRYVHNKQGIYMRAVVIEIFQHMMNVVTLESGHVISINYKMQKVLVDTHGVPNYILIAERNLKQSPRKLQLLSVVPICLIIWDQKLTGFLKMEEQI</sequence>
<feature type="compositionally biased region" description="Polar residues" evidence="3">
    <location>
        <begin position="248"/>
        <end position="258"/>
    </location>
</feature>